<dbReference type="eggNOG" id="arCOG08948">
    <property type="taxonomic scope" value="Archaea"/>
</dbReference>
<dbReference type="Proteomes" id="UP000011566">
    <property type="component" value="Unassembled WGS sequence"/>
</dbReference>
<accession>M0M1B1</accession>
<gene>
    <name evidence="2" type="ORF">C447_10620</name>
</gene>
<protein>
    <recommendedName>
        <fullName evidence="1">CHRD domain-containing protein</fullName>
    </recommendedName>
</protein>
<reference evidence="2 3" key="1">
    <citation type="journal article" date="2014" name="PLoS Genet.">
        <title>Phylogenetically driven sequencing of extremely halophilic archaea reveals strategies for static and dynamic osmo-response.</title>
        <authorList>
            <person name="Becker E.A."/>
            <person name="Seitzer P.M."/>
            <person name="Tritt A."/>
            <person name="Larsen D."/>
            <person name="Krusor M."/>
            <person name="Yao A.I."/>
            <person name="Wu D."/>
            <person name="Madern D."/>
            <person name="Eisen J.A."/>
            <person name="Darling A.E."/>
            <person name="Facciotti M.T."/>
        </authorList>
    </citation>
    <scope>NUCLEOTIDE SEQUENCE [LARGE SCALE GENOMIC DNA]</scope>
    <source>
        <strain evidence="2 3">100A6</strain>
    </source>
</reference>
<proteinExistence type="predicted"/>
<dbReference type="SUPFAM" id="SSF47240">
    <property type="entry name" value="Ferritin-like"/>
    <property type="match status" value="1"/>
</dbReference>
<dbReference type="EMBL" id="AOMB01000031">
    <property type="protein sequence ID" value="EMA38175.1"/>
    <property type="molecule type" value="Genomic_DNA"/>
</dbReference>
<dbReference type="Gene3D" id="1.20.1260.10">
    <property type="match status" value="1"/>
</dbReference>
<evidence type="ECO:0000313" key="3">
    <source>
        <dbReference type="Proteomes" id="UP000011566"/>
    </source>
</evidence>
<feature type="domain" description="CHRD" evidence="1">
    <location>
        <begin position="255"/>
        <end position="391"/>
    </location>
</feature>
<dbReference type="PANTHER" id="PTHR31694">
    <property type="entry name" value="DESICCATION-LIKE PROTEIN"/>
    <property type="match status" value="1"/>
</dbReference>
<dbReference type="Pfam" id="PF07452">
    <property type="entry name" value="CHRD"/>
    <property type="match status" value="1"/>
</dbReference>
<dbReference type="CDD" id="cd00657">
    <property type="entry name" value="Ferritin_like"/>
    <property type="match status" value="1"/>
</dbReference>
<dbReference type="OrthoDB" id="187906at2157"/>
<dbReference type="SMART" id="SM00754">
    <property type="entry name" value="CHRD"/>
    <property type="match status" value="1"/>
</dbReference>
<dbReference type="PROSITE" id="PS50933">
    <property type="entry name" value="CHRD"/>
    <property type="match status" value="1"/>
</dbReference>
<dbReference type="AlphaFoldDB" id="M0M1B1"/>
<dbReference type="InterPro" id="IPR012347">
    <property type="entry name" value="Ferritin-like"/>
</dbReference>
<evidence type="ECO:0000259" key="1">
    <source>
        <dbReference type="PROSITE" id="PS50933"/>
    </source>
</evidence>
<dbReference type="Pfam" id="PF13668">
    <property type="entry name" value="Ferritin_2"/>
    <property type="match status" value="1"/>
</dbReference>
<name>M0M1B1_9EURY</name>
<keyword evidence="3" id="KW-1185">Reference proteome</keyword>
<dbReference type="PATRIC" id="fig|1132509.6.peg.2398"/>
<dbReference type="PANTHER" id="PTHR31694:SF26">
    <property type="entry name" value="OS05G0151100 PROTEIN"/>
    <property type="match status" value="1"/>
</dbReference>
<dbReference type="InterPro" id="IPR009078">
    <property type="entry name" value="Ferritin-like_SF"/>
</dbReference>
<dbReference type="InterPro" id="IPR010895">
    <property type="entry name" value="CHRD"/>
</dbReference>
<organism evidence="2 3">
    <name type="scientific">Halococcus hamelinensis 100A6</name>
    <dbReference type="NCBI Taxonomy" id="1132509"/>
    <lineage>
        <taxon>Archaea</taxon>
        <taxon>Methanobacteriati</taxon>
        <taxon>Methanobacteriota</taxon>
        <taxon>Stenosarchaea group</taxon>
        <taxon>Halobacteria</taxon>
        <taxon>Halobacteriales</taxon>
        <taxon>Halococcaceae</taxon>
        <taxon>Halococcus</taxon>
    </lineage>
</organism>
<sequence length="391" mass="41766">MTDDTTNSEEGVLELVGRVEGQVRSRREMMGDALKVGAGVTALSALGAGTVAANDDSSSGSGSDDDPSDVDILNYALALEHLEYAFYDEFLADHSEREVESSAVANYFARPTLQYSVYQQIEDVRDHEKAHVDALTETIEQLGGTPVEPADYEFPYDSMEEFVAVADRLETVGVSAYAGAAPMIDSEEVLKAALSIHSVEANHSTYFQLLHLQRPAPNAFNPARTMDQVLPIAKQFIVGAEGGSGDDSEGDDADVIRQTTVQLSGDKEVPPVDTDASGEAGLTLVRRQDGSYAVRYDLSVMNIEDVTAAHFHLGGSEENGPVVAFLYGPNEDGTSEDGQIASGTITESDLVGPLEGKTVADLQSMADEGLYVNVHTKANPDGELRGQVPLE</sequence>
<evidence type="ECO:0000313" key="2">
    <source>
        <dbReference type="EMBL" id="EMA38175.1"/>
    </source>
</evidence>
<dbReference type="InterPro" id="IPR052965">
    <property type="entry name" value="Pigment-catalase-like"/>
</dbReference>
<dbReference type="RefSeq" id="WP_007693676.1">
    <property type="nucleotide sequence ID" value="NZ_AJRK01000409.1"/>
</dbReference>
<comment type="caution">
    <text evidence="2">The sequence shown here is derived from an EMBL/GenBank/DDBJ whole genome shotgun (WGS) entry which is preliminary data.</text>
</comment>
<dbReference type="eggNOG" id="arCOG11838">
    <property type="taxonomic scope" value="Archaea"/>
</dbReference>